<sequence length="515" mass="58363">MFLSVFSRTNHVCTKCVHLQKTIRKLSHRSHLYTYGRLEVTKKSLLRKTRLLYSDGSKYGSPGNFHTSVLLCQNDDSSNEDENVIDDPEYKEFVQEYHKQPQNGHSLFVIHPAVRYDPRNPKLTTPELEIEEACTLVRTLDKWTVAEQKIVKVSLGTLTTANMFGPNVFKEMCSKIPNKKNISAVFLNVSRLNKAQIMNFQAHWQLPVFDRYSIVIQIFKQHALSNVAKLQVALAEIPVIRDRLEELNAANPHQVQSGLAKSAHGRGAKTPLQIRKALLQDTERKLKKALAKVKHQRELLRTSRKRKELPTVAVVKTTLIKALTGDERMLPENQLFATLDVTAHGGLLPNKMTVLYMDTVGFISNLHHNLIDAFSATLEDALAADIVLHVRDVSHPDAVNQKVGVMKILMEKLTKDQMNNIIEVCNKVDKLSQNYFCEGNELPISAVTGQGLDVLVEKIQHKLLGENSIYLEKRLRIPDSGDQLSWLYQESKVQDIQTDSENHLIVDVVISKTAY</sequence>
<dbReference type="FunFam" id="3.40.50.300:FF:000886">
    <property type="entry name" value="Putative GTP-binding protein 6"/>
    <property type="match status" value="1"/>
</dbReference>
<dbReference type="Pfam" id="PF19275">
    <property type="entry name" value="HflX_C"/>
    <property type="match status" value="1"/>
</dbReference>
<accession>A0A6J8BL57</accession>
<dbReference type="EMBL" id="CACVKT020003320">
    <property type="protein sequence ID" value="CAC5383027.1"/>
    <property type="molecule type" value="Genomic_DNA"/>
</dbReference>
<proteinExistence type="predicted"/>
<dbReference type="AlphaFoldDB" id="A0A6J8BL57"/>
<dbReference type="Proteomes" id="UP000507470">
    <property type="component" value="Unassembled WGS sequence"/>
</dbReference>
<dbReference type="PANTHER" id="PTHR10229">
    <property type="entry name" value="GTP-BINDING PROTEIN HFLX"/>
    <property type="match status" value="1"/>
</dbReference>
<dbReference type="PANTHER" id="PTHR10229:SF0">
    <property type="entry name" value="GTP-BINDING PROTEIN 6-RELATED"/>
    <property type="match status" value="1"/>
</dbReference>
<dbReference type="PROSITE" id="PS51705">
    <property type="entry name" value="G_HFLX"/>
    <property type="match status" value="1"/>
</dbReference>
<gene>
    <name evidence="2" type="ORF">MCOR_18810</name>
</gene>
<dbReference type="InterPro" id="IPR045498">
    <property type="entry name" value="HflX_C"/>
</dbReference>
<protein>
    <submittedName>
        <fullName evidence="2">GTP-binding protein 6</fullName>
    </submittedName>
</protein>
<evidence type="ECO:0000259" key="1">
    <source>
        <dbReference type="PROSITE" id="PS51705"/>
    </source>
</evidence>
<keyword evidence="3" id="KW-1185">Reference proteome</keyword>
<dbReference type="SUPFAM" id="SSF52540">
    <property type="entry name" value="P-loop containing nucleoside triphosphate hydrolases"/>
    <property type="match status" value="1"/>
</dbReference>
<dbReference type="Gene3D" id="3.40.50.11060">
    <property type="entry name" value="GTPase HflX, N-terminal domain"/>
    <property type="match status" value="1"/>
</dbReference>
<dbReference type="InterPro" id="IPR030394">
    <property type="entry name" value="G_HFLX_dom"/>
</dbReference>
<dbReference type="InterPro" id="IPR016496">
    <property type="entry name" value="GTPase_HflX"/>
</dbReference>
<dbReference type="OrthoDB" id="10268034at2759"/>
<name>A0A6J8BL57_MYTCO</name>
<dbReference type="InterPro" id="IPR042108">
    <property type="entry name" value="GTPase_HflX_N_sf"/>
</dbReference>
<dbReference type="Gene3D" id="3.40.50.300">
    <property type="entry name" value="P-loop containing nucleotide triphosphate hydrolases"/>
    <property type="match status" value="1"/>
</dbReference>
<dbReference type="Pfam" id="PF16360">
    <property type="entry name" value="GTP-bdg_M"/>
    <property type="match status" value="1"/>
</dbReference>
<dbReference type="GO" id="GO:0005525">
    <property type="term" value="F:GTP binding"/>
    <property type="evidence" value="ECO:0007669"/>
    <property type="project" value="InterPro"/>
</dbReference>
<reference evidence="2 3" key="1">
    <citation type="submission" date="2020-06" db="EMBL/GenBank/DDBJ databases">
        <authorList>
            <person name="Li R."/>
            <person name="Bekaert M."/>
        </authorList>
    </citation>
    <scope>NUCLEOTIDE SEQUENCE [LARGE SCALE GENOMIC DNA]</scope>
    <source>
        <strain evidence="3">wild</strain>
    </source>
</reference>
<dbReference type="GO" id="GO:0005737">
    <property type="term" value="C:cytoplasm"/>
    <property type="evidence" value="ECO:0007669"/>
    <property type="project" value="TreeGrafter"/>
</dbReference>
<organism evidence="2 3">
    <name type="scientific">Mytilus coruscus</name>
    <name type="common">Sea mussel</name>
    <dbReference type="NCBI Taxonomy" id="42192"/>
    <lineage>
        <taxon>Eukaryota</taxon>
        <taxon>Metazoa</taxon>
        <taxon>Spiralia</taxon>
        <taxon>Lophotrochozoa</taxon>
        <taxon>Mollusca</taxon>
        <taxon>Bivalvia</taxon>
        <taxon>Autobranchia</taxon>
        <taxon>Pteriomorphia</taxon>
        <taxon>Mytilida</taxon>
        <taxon>Mytiloidea</taxon>
        <taxon>Mytilidae</taxon>
        <taxon>Mytilinae</taxon>
        <taxon>Mytilus</taxon>
    </lineage>
</organism>
<dbReference type="InterPro" id="IPR032305">
    <property type="entry name" value="GTP-bd_M"/>
</dbReference>
<evidence type="ECO:0000313" key="3">
    <source>
        <dbReference type="Proteomes" id="UP000507470"/>
    </source>
</evidence>
<dbReference type="InterPro" id="IPR027417">
    <property type="entry name" value="P-loop_NTPase"/>
</dbReference>
<feature type="domain" description="Hflx-type G" evidence="1">
    <location>
        <begin position="310"/>
        <end position="467"/>
    </location>
</feature>
<evidence type="ECO:0000313" key="2">
    <source>
        <dbReference type="EMBL" id="CAC5383027.1"/>
    </source>
</evidence>
<dbReference type="GO" id="GO:0043022">
    <property type="term" value="F:ribosome binding"/>
    <property type="evidence" value="ECO:0007669"/>
    <property type="project" value="TreeGrafter"/>
</dbReference>